<evidence type="ECO:0000259" key="1">
    <source>
        <dbReference type="Pfam" id="PF14301"/>
    </source>
</evidence>
<keyword evidence="3" id="KW-1185">Reference proteome</keyword>
<dbReference type="AlphaFoldDB" id="A0A6B3NSR6"/>
<dbReference type="Pfam" id="PF14301">
    <property type="entry name" value="DUF4376"/>
    <property type="match status" value="1"/>
</dbReference>
<protein>
    <submittedName>
        <fullName evidence="2">Phage tail protein</fullName>
    </submittedName>
</protein>
<reference evidence="2 3" key="1">
    <citation type="submission" date="2020-02" db="EMBL/GenBank/DDBJ databases">
        <title>Broccoli isolated Pseudomonas sp.</title>
        <authorList>
            <person name="Fujikawa T."/>
            <person name="Sawada H."/>
        </authorList>
    </citation>
    <scope>NUCLEOTIDE SEQUENCE [LARGE SCALE GENOMIC DNA]</scope>
    <source>
        <strain evidence="2 3">MAFF212427</strain>
    </source>
</reference>
<dbReference type="RefSeq" id="WP_163942277.1">
    <property type="nucleotide sequence ID" value="NZ_JAAHBU010000062.1"/>
</dbReference>
<comment type="caution">
    <text evidence="2">The sequence shown here is derived from an EMBL/GenBank/DDBJ whole genome shotgun (WGS) entry which is preliminary data.</text>
</comment>
<dbReference type="InterPro" id="IPR025484">
    <property type="entry name" value="DUF4376"/>
</dbReference>
<sequence>MVPDHSYNGLTAYDTRTGEPLHIERHGQLPTGYTLEVPAPGQVWKNGDWVDDVPKVLAALHREQTDAINRDCESAIMAGFWSDALGSPHFYTTQWDDQLNLLGAAMRGLEMPYPCRDEQGAKVFRPHTPEQLRQASDHLTLHKLTLLQHANTLKQQLDEALAALDLPRMKAIHWERPAQ</sequence>
<organism evidence="2 3">
    <name type="scientific">Pseudomonas brassicae</name>
    <dbReference type="NCBI Taxonomy" id="2708063"/>
    <lineage>
        <taxon>Bacteria</taxon>
        <taxon>Pseudomonadati</taxon>
        <taxon>Pseudomonadota</taxon>
        <taxon>Gammaproteobacteria</taxon>
        <taxon>Pseudomonadales</taxon>
        <taxon>Pseudomonadaceae</taxon>
        <taxon>Pseudomonas</taxon>
    </lineage>
</organism>
<gene>
    <name evidence="2" type="ORF">G3436_05665</name>
</gene>
<proteinExistence type="predicted"/>
<evidence type="ECO:0000313" key="2">
    <source>
        <dbReference type="EMBL" id="NER63478.1"/>
    </source>
</evidence>
<feature type="domain" description="DUF4376" evidence="1">
    <location>
        <begin position="63"/>
        <end position="162"/>
    </location>
</feature>
<name>A0A6B3NSR6_9PSED</name>
<dbReference type="EMBL" id="JAAHBU010000062">
    <property type="protein sequence ID" value="NER63478.1"/>
    <property type="molecule type" value="Genomic_DNA"/>
</dbReference>
<evidence type="ECO:0000313" key="3">
    <source>
        <dbReference type="Proteomes" id="UP000482634"/>
    </source>
</evidence>
<accession>A0A6B3NSR6</accession>
<dbReference type="Proteomes" id="UP000482634">
    <property type="component" value="Unassembled WGS sequence"/>
</dbReference>